<name>A0ABQ8S7S1_PERAM</name>
<feature type="non-terminal residue" evidence="3">
    <location>
        <position position="1"/>
    </location>
</feature>
<evidence type="ECO:0000259" key="2">
    <source>
        <dbReference type="Pfam" id="PF03184"/>
    </source>
</evidence>
<feature type="region of interest" description="Disordered" evidence="1">
    <location>
        <begin position="320"/>
        <end position="360"/>
    </location>
</feature>
<dbReference type="Pfam" id="PF03184">
    <property type="entry name" value="DDE_1"/>
    <property type="match status" value="1"/>
</dbReference>
<dbReference type="Proteomes" id="UP001148838">
    <property type="component" value="Unassembled WGS sequence"/>
</dbReference>
<dbReference type="InterPro" id="IPR050863">
    <property type="entry name" value="CenT-Element_Derived"/>
</dbReference>
<feature type="domain" description="DDE-1" evidence="2">
    <location>
        <begin position="173"/>
        <end position="268"/>
    </location>
</feature>
<protein>
    <recommendedName>
        <fullName evidence="2">DDE-1 domain-containing protein</fullName>
    </recommendedName>
</protein>
<gene>
    <name evidence="3" type="ORF">ANN_21984</name>
</gene>
<comment type="caution">
    <text evidence="3">The sequence shown here is derived from an EMBL/GenBank/DDBJ whole genome shotgun (WGS) entry which is preliminary data.</text>
</comment>
<reference evidence="3 4" key="1">
    <citation type="journal article" date="2022" name="Allergy">
        <title>Genome assembly and annotation of Periplaneta americana reveal a comprehensive cockroach allergen profile.</title>
        <authorList>
            <person name="Wang L."/>
            <person name="Xiong Q."/>
            <person name="Saelim N."/>
            <person name="Wang L."/>
            <person name="Nong W."/>
            <person name="Wan A.T."/>
            <person name="Shi M."/>
            <person name="Liu X."/>
            <person name="Cao Q."/>
            <person name="Hui J.H.L."/>
            <person name="Sookrung N."/>
            <person name="Leung T.F."/>
            <person name="Tungtrongchitr A."/>
            <person name="Tsui S.K.W."/>
        </authorList>
    </citation>
    <scope>NUCLEOTIDE SEQUENCE [LARGE SCALE GENOMIC DNA]</scope>
    <source>
        <strain evidence="3">PWHHKU_190912</strain>
    </source>
</reference>
<accession>A0ABQ8S7S1</accession>
<dbReference type="EMBL" id="JAJSOF020000033">
    <property type="protein sequence ID" value="KAJ4429780.1"/>
    <property type="molecule type" value="Genomic_DNA"/>
</dbReference>
<evidence type="ECO:0000256" key="1">
    <source>
        <dbReference type="SAM" id="MobiDB-lite"/>
    </source>
</evidence>
<keyword evidence="4" id="KW-1185">Reference proteome</keyword>
<proteinExistence type="predicted"/>
<evidence type="ECO:0000313" key="4">
    <source>
        <dbReference type="Proteomes" id="UP001148838"/>
    </source>
</evidence>
<sequence length="360" mass="40794">LLRNGVAILWFICKGLKNYGFSVSIYERSEPPILKNDEATGRKWLHTFLRRHQELSLRKPQSTPMARTRGFNQENVINFFDIWEPLMNTVNHSPNRLYNCDETDLTVIQHKGNKLVSLKDKRQVGSVSSAERVIVVTQMSAAGHFLPPFLFFPRVNMKAELLDRAPNSSLAVCHKSGWIQNESFVQWCHHILSNAKPTKDDPVILVLDGHYFHTRIVELLELARVNGAHIVCLPPHCTHKMQLLDVAFMLPFKTYYAQAIEQWLKQNAGRVVTHYQVGMLGEAFNKGATVAAATNGFRNIGLYPCNHHIFRDFEFQEVSPNTHEASDHSSEALPNRLDDANTSQPRSGSSSINGPKTSQN</sequence>
<dbReference type="InterPro" id="IPR004875">
    <property type="entry name" value="DDE_SF_endonuclease_dom"/>
</dbReference>
<dbReference type="PANTHER" id="PTHR19303:SF71">
    <property type="entry name" value="ZINC FINGER PHD-TYPE DOMAIN-CONTAINING PROTEIN"/>
    <property type="match status" value="1"/>
</dbReference>
<feature type="compositionally biased region" description="Polar residues" evidence="1">
    <location>
        <begin position="340"/>
        <end position="360"/>
    </location>
</feature>
<organism evidence="3 4">
    <name type="scientific">Periplaneta americana</name>
    <name type="common">American cockroach</name>
    <name type="synonym">Blatta americana</name>
    <dbReference type="NCBI Taxonomy" id="6978"/>
    <lineage>
        <taxon>Eukaryota</taxon>
        <taxon>Metazoa</taxon>
        <taxon>Ecdysozoa</taxon>
        <taxon>Arthropoda</taxon>
        <taxon>Hexapoda</taxon>
        <taxon>Insecta</taxon>
        <taxon>Pterygota</taxon>
        <taxon>Neoptera</taxon>
        <taxon>Polyneoptera</taxon>
        <taxon>Dictyoptera</taxon>
        <taxon>Blattodea</taxon>
        <taxon>Blattoidea</taxon>
        <taxon>Blattidae</taxon>
        <taxon>Blattinae</taxon>
        <taxon>Periplaneta</taxon>
    </lineage>
</organism>
<dbReference type="PANTHER" id="PTHR19303">
    <property type="entry name" value="TRANSPOSON"/>
    <property type="match status" value="1"/>
</dbReference>
<evidence type="ECO:0000313" key="3">
    <source>
        <dbReference type="EMBL" id="KAJ4429780.1"/>
    </source>
</evidence>